<proteinExistence type="predicted"/>
<feature type="transmembrane region" description="Helical" evidence="1">
    <location>
        <begin position="38"/>
        <end position="55"/>
    </location>
</feature>
<sequence>MELHQSAAAVLGVVPRTPGDLRFRLSQALQVLTTDDRMLWSFVALVLAGLFLALARTPRATLVCALAVAVTSFVWLRANQLHEGRVLVRFSASHGLTEADLLVPLVVITAGVCWLAGQTLRRRRLTRRRRRVRALLPTL</sequence>
<gene>
    <name evidence="2" type="ORF">KIH74_24510</name>
</gene>
<organism evidence="2 3">
    <name type="scientific">Kineosporia corallincola</name>
    <dbReference type="NCBI Taxonomy" id="2835133"/>
    <lineage>
        <taxon>Bacteria</taxon>
        <taxon>Bacillati</taxon>
        <taxon>Actinomycetota</taxon>
        <taxon>Actinomycetes</taxon>
        <taxon>Kineosporiales</taxon>
        <taxon>Kineosporiaceae</taxon>
        <taxon>Kineosporia</taxon>
    </lineage>
</organism>
<feature type="transmembrane region" description="Helical" evidence="1">
    <location>
        <begin position="62"/>
        <end position="81"/>
    </location>
</feature>
<accession>A0ABS5TLZ9</accession>
<evidence type="ECO:0000313" key="3">
    <source>
        <dbReference type="Proteomes" id="UP001197247"/>
    </source>
</evidence>
<dbReference type="Proteomes" id="UP001197247">
    <property type="component" value="Unassembled WGS sequence"/>
</dbReference>
<keyword evidence="3" id="KW-1185">Reference proteome</keyword>
<protein>
    <submittedName>
        <fullName evidence="2">Uncharacterized protein</fullName>
    </submittedName>
</protein>
<evidence type="ECO:0000256" key="1">
    <source>
        <dbReference type="SAM" id="Phobius"/>
    </source>
</evidence>
<comment type="caution">
    <text evidence="2">The sequence shown here is derived from an EMBL/GenBank/DDBJ whole genome shotgun (WGS) entry which is preliminary data.</text>
</comment>
<evidence type="ECO:0000313" key="2">
    <source>
        <dbReference type="EMBL" id="MBT0772129.1"/>
    </source>
</evidence>
<reference evidence="2 3" key="1">
    <citation type="submission" date="2021-05" db="EMBL/GenBank/DDBJ databases">
        <title>Kineosporia and Streptomyces sp. nov. two new marine actinobacteria isolated from Coral.</title>
        <authorList>
            <person name="Buangrab K."/>
            <person name="Sutthacheep M."/>
            <person name="Yeemin T."/>
            <person name="Harunari E."/>
            <person name="Igarashi Y."/>
            <person name="Kanchanasin P."/>
            <person name="Tanasupawat S."/>
            <person name="Phongsopitanun W."/>
        </authorList>
    </citation>
    <scope>NUCLEOTIDE SEQUENCE [LARGE SCALE GENOMIC DNA]</scope>
    <source>
        <strain evidence="2 3">J2-2</strain>
    </source>
</reference>
<dbReference type="RefSeq" id="WP_214158491.1">
    <property type="nucleotide sequence ID" value="NZ_JAHBAY010000011.1"/>
</dbReference>
<keyword evidence="1" id="KW-0812">Transmembrane</keyword>
<keyword evidence="1" id="KW-0472">Membrane</keyword>
<feature type="transmembrane region" description="Helical" evidence="1">
    <location>
        <begin position="101"/>
        <end position="120"/>
    </location>
</feature>
<name>A0ABS5TLZ9_9ACTN</name>
<dbReference type="EMBL" id="JAHBAY010000011">
    <property type="protein sequence ID" value="MBT0772129.1"/>
    <property type="molecule type" value="Genomic_DNA"/>
</dbReference>
<keyword evidence="1" id="KW-1133">Transmembrane helix</keyword>